<feature type="transmembrane region" description="Helical" evidence="1">
    <location>
        <begin position="20"/>
        <end position="44"/>
    </location>
</feature>
<keyword evidence="1" id="KW-0472">Membrane</keyword>
<feature type="non-terminal residue" evidence="2">
    <location>
        <position position="161"/>
    </location>
</feature>
<evidence type="ECO:0000313" key="2">
    <source>
        <dbReference type="EMBL" id="SVC65760.1"/>
    </source>
</evidence>
<evidence type="ECO:0000256" key="1">
    <source>
        <dbReference type="SAM" id="Phobius"/>
    </source>
</evidence>
<reference evidence="2" key="1">
    <citation type="submission" date="2018-05" db="EMBL/GenBank/DDBJ databases">
        <authorList>
            <person name="Lanie J.A."/>
            <person name="Ng W.-L."/>
            <person name="Kazmierczak K.M."/>
            <person name="Andrzejewski T.M."/>
            <person name="Davidsen T.M."/>
            <person name="Wayne K.J."/>
            <person name="Tettelin H."/>
            <person name="Glass J.I."/>
            <person name="Rusch D."/>
            <person name="Podicherti R."/>
            <person name="Tsui H.-C.T."/>
            <person name="Winkler M.E."/>
        </authorList>
    </citation>
    <scope>NUCLEOTIDE SEQUENCE</scope>
</reference>
<keyword evidence="1" id="KW-1133">Transmembrane helix</keyword>
<dbReference type="AlphaFoldDB" id="A0A382NYP0"/>
<gene>
    <name evidence="2" type="ORF">METZ01_LOCUS318614</name>
</gene>
<organism evidence="2">
    <name type="scientific">marine metagenome</name>
    <dbReference type="NCBI Taxonomy" id="408172"/>
    <lineage>
        <taxon>unclassified sequences</taxon>
        <taxon>metagenomes</taxon>
        <taxon>ecological metagenomes</taxon>
    </lineage>
</organism>
<keyword evidence="1" id="KW-0812">Transmembrane</keyword>
<sequence length="161" mass="17821">MINNSLQLVVKRTLAHWRLLSAVVVGVVLASTIMASSVIFFNALRDVALQRAISTHTSTDIDVLVEAGQIPTNSQTDATIVDAMNSSIVQQFSPFLNRHEFALKTWTFFVDLPPPMMPPSDCPCRTTIGRTGNEDGRLIECDCCRITMMTLPNVEDRVNII</sequence>
<protein>
    <submittedName>
        <fullName evidence="2">Uncharacterized protein</fullName>
    </submittedName>
</protein>
<proteinExistence type="predicted"/>
<accession>A0A382NYP0</accession>
<dbReference type="EMBL" id="UINC01103405">
    <property type="protein sequence ID" value="SVC65760.1"/>
    <property type="molecule type" value="Genomic_DNA"/>
</dbReference>
<name>A0A382NYP0_9ZZZZ</name>